<dbReference type="SMART" id="SM00184">
    <property type="entry name" value="RING"/>
    <property type="match status" value="1"/>
</dbReference>
<organism evidence="8 9">
    <name type="scientific">Mizuhopecten yessoensis</name>
    <name type="common">Japanese scallop</name>
    <name type="synonym">Patinopecten yessoensis</name>
    <dbReference type="NCBI Taxonomy" id="6573"/>
    <lineage>
        <taxon>Eukaryota</taxon>
        <taxon>Metazoa</taxon>
        <taxon>Spiralia</taxon>
        <taxon>Lophotrochozoa</taxon>
        <taxon>Mollusca</taxon>
        <taxon>Bivalvia</taxon>
        <taxon>Autobranchia</taxon>
        <taxon>Pteriomorphia</taxon>
        <taxon>Pectinida</taxon>
        <taxon>Pectinoidea</taxon>
        <taxon>Pectinidae</taxon>
        <taxon>Mizuhopecten</taxon>
    </lineage>
</organism>
<evidence type="ECO:0000256" key="5">
    <source>
        <dbReference type="SAM" id="MobiDB-lite"/>
    </source>
</evidence>
<feature type="domain" description="RING-type" evidence="6">
    <location>
        <begin position="1339"/>
        <end position="1377"/>
    </location>
</feature>
<dbReference type="SMART" id="SM00449">
    <property type="entry name" value="SPRY"/>
    <property type="match status" value="1"/>
</dbReference>
<dbReference type="STRING" id="6573.A0A210PFS7"/>
<feature type="domain" description="B30.2/SPRY" evidence="7">
    <location>
        <begin position="239"/>
        <end position="419"/>
    </location>
</feature>
<dbReference type="PROSITE" id="PS50188">
    <property type="entry name" value="B302_SPRY"/>
    <property type="match status" value="1"/>
</dbReference>
<dbReference type="Pfam" id="PF25576">
    <property type="entry name" value="TPR_RNF123"/>
    <property type="match status" value="1"/>
</dbReference>
<dbReference type="Gene3D" id="3.40.50.1000">
    <property type="entry name" value="HAD superfamily/HAD-like"/>
    <property type="match status" value="1"/>
</dbReference>
<dbReference type="SUPFAM" id="SSF56784">
    <property type="entry name" value="HAD-like"/>
    <property type="match status" value="1"/>
</dbReference>
<keyword evidence="2 4" id="KW-0863">Zinc-finger</keyword>
<feature type="compositionally biased region" description="Basic and acidic residues" evidence="5">
    <location>
        <begin position="633"/>
        <end position="649"/>
    </location>
</feature>
<dbReference type="InterPro" id="IPR045129">
    <property type="entry name" value="RNF123/RKP/RSPRY1"/>
</dbReference>
<keyword evidence="1" id="KW-0479">Metal-binding</keyword>
<dbReference type="OrthoDB" id="258495at2759"/>
<dbReference type="InterPro" id="IPR003877">
    <property type="entry name" value="SPRY_dom"/>
</dbReference>
<dbReference type="PANTHER" id="PTHR13363">
    <property type="entry name" value="RING FINGER AND SRY DOMAIN-CONTAINING"/>
    <property type="match status" value="1"/>
</dbReference>
<dbReference type="InterPro" id="IPR023214">
    <property type="entry name" value="HAD_sf"/>
</dbReference>
<dbReference type="Gene3D" id="2.60.120.920">
    <property type="match status" value="1"/>
</dbReference>
<dbReference type="CDD" id="cd16541">
    <property type="entry name" value="RING-HC_RNF123"/>
    <property type="match status" value="1"/>
</dbReference>
<keyword evidence="3" id="KW-0862">Zinc</keyword>
<dbReference type="FunFam" id="3.40.50.1000:FF:000077">
    <property type="entry name" value="Phosphoserine phosphatase, chloroplastic"/>
    <property type="match status" value="1"/>
</dbReference>
<dbReference type="GO" id="GO:0051603">
    <property type="term" value="P:proteolysis involved in protein catabolic process"/>
    <property type="evidence" value="ECO:0007669"/>
    <property type="project" value="TreeGrafter"/>
</dbReference>
<protein>
    <submittedName>
        <fullName evidence="8">E3 ubiquitin-protein ligase</fullName>
    </submittedName>
</protein>
<evidence type="ECO:0000313" key="9">
    <source>
        <dbReference type="Proteomes" id="UP000242188"/>
    </source>
</evidence>
<evidence type="ECO:0000259" key="6">
    <source>
        <dbReference type="PROSITE" id="PS50089"/>
    </source>
</evidence>
<evidence type="ECO:0000256" key="1">
    <source>
        <dbReference type="ARBA" id="ARBA00022723"/>
    </source>
</evidence>
<dbReference type="SUPFAM" id="SSF57850">
    <property type="entry name" value="RING/U-box"/>
    <property type="match status" value="1"/>
</dbReference>
<dbReference type="InterPro" id="IPR001870">
    <property type="entry name" value="B30.2/SPRY"/>
</dbReference>
<feature type="region of interest" description="Disordered" evidence="5">
    <location>
        <begin position="633"/>
        <end position="652"/>
    </location>
</feature>
<evidence type="ECO:0000256" key="3">
    <source>
        <dbReference type="ARBA" id="ARBA00022833"/>
    </source>
</evidence>
<proteinExistence type="predicted"/>
<dbReference type="InterPro" id="IPR001841">
    <property type="entry name" value="Znf_RING"/>
</dbReference>
<gene>
    <name evidence="8" type="ORF">KP79_PYT12050</name>
</gene>
<dbReference type="InterPro" id="IPR057987">
    <property type="entry name" value="TPR_RNF123/RKP"/>
</dbReference>
<dbReference type="InterPro" id="IPR013083">
    <property type="entry name" value="Znf_RING/FYVE/PHD"/>
</dbReference>
<dbReference type="InterPro" id="IPR013320">
    <property type="entry name" value="ConA-like_dom_sf"/>
</dbReference>
<evidence type="ECO:0000256" key="2">
    <source>
        <dbReference type="ARBA" id="ARBA00022771"/>
    </source>
</evidence>
<dbReference type="PROSITE" id="PS50089">
    <property type="entry name" value="ZF_RING_2"/>
    <property type="match status" value="1"/>
</dbReference>
<sequence length="1401" mass="158913">MGGGVSFRVALTERLNIVKPSHKNLSDFVAQHTPDFSPGIKELVAVLHEKNIAVYLVSGGMTSIIEPAAEILSVPFENIYANKLKFYYHGDYAGFDEDQPTSESGGKKVVVQRLKDKFGYKNLVMIGDGATDMEASPPADAFIGYGGNVVREKVAQGAHWFVKDFQELIQEIKDARNPYTRNLLDKVFPTSTDLSSQACASFGTRELSGLETLQTFLDKGLKDVVAQECENDVGTEEGVAGKDFHIKPVSDGGRISFGEVEFDIGSNVGTMLVDSDRLGLTSYSNFSTMRANCCVCKGKWVYELMLGSKGVMQLGWCTLSCKFSYEEGVGDTVRSYAYDGSRLRKWNVKTHRYGEQWLTGDVITCALDCDAGTATFYRNGKSMGVAFTDIQVGSGLAYFPAVSLSQGENLHANFGATPLRYPIAGYRPLQDVPYASVAKAHLLFSYLENIHTEMADSSSMGMEFLVSDKKSVPPPKLGEFPSNKCSIMLIAAHIFEKLAPLLRSSYVVEACLLPFLLKLCDQTSYKREQVAVQRLLDQMWSLMQDHELKSCFENLLISLLQCYRFSSVTENFCSANKYLMLTLSVLQHATTRRYLLIHVIFDKVKFPIFMHIKPPDDVGLQELVPTVWWDSYDKEEDKPRPPKTEEEKSRHTKYMQSCEHLKQKIEAIEDIQVEILKVLLIHKDIKEGQTSRQIFMEKFRLFLRENSGMGRTHQVSFCPLPVMLCFFHRMVRVVRHYWDLFQEEDQKRFVFSDEAYVPIHEFWSETRNYMDFQRCGGLVSHLNRILGDSVNKAQGLSVQADGKVVSVDKKEGKATKTGTTYPELQMPSGNSLMELLDGIVLLYHIAAHKQLTKMGTLRDNMKEYVTSLEDTESKLEKCPEQLLEVKAELERARGVFLERVLEQGRQIGWVIAVIYSQNKQADVAWLFGVVLRTISRASQFHLLFQYTPEFYIETAINIYNCLKNYFHPTSPFDLLRNHSELTSKYAMFLTRHFADSRIVNTDVRDNVVQALACFICYPQSLKILEDLPDASKESMIKSLIMPYENRSWAQTNWILVRIWKGCGFGFRYTHLPHLVPSRVQPTEFGFASLQKPCPSKVFQDLFRTVLLRDKEAAIRFVDTLLNQLNWSFSEFIGLMQEIQQRVARTDFRILESRQLKICATCFEIAVYLLRVLEMVVNVSPEIFLNTLESSSDLLLGRVFQVLCQVLNRVTTRDGMFDTVVSMYIQGLESVSHFPILAATIGILDQLLLKSGKENRMHATKCLVADAGFQVSALEFLLGSPDQPQPTDSSADKHKFFSLQKFEEVSEEEMTTVRDFLAHIKHHVATISSKEEVIKDDELCTICYAFPLSAKFTPCGHLSCRNCISYQMMRKKECFFCKVVVTEVCDLDGKVIIQNTSVGSNH</sequence>
<dbReference type="PANTHER" id="PTHR13363:SF5">
    <property type="entry name" value="E3 UBIQUITIN-PROTEIN LIGASE RNF123"/>
    <property type="match status" value="1"/>
</dbReference>
<evidence type="ECO:0000256" key="4">
    <source>
        <dbReference type="PROSITE-ProRule" id="PRU00175"/>
    </source>
</evidence>
<dbReference type="Proteomes" id="UP000242188">
    <property type="component" value="Unassembled WGS sequence"/>
</dbReference>
<dbReference type="GO" id="GO:0005737">
    <property type="term" value="C:cytoplasm"/>
    <property type="evidence" value="ECO:0007669"/>
    <property type="project" value="TreeGrafter"/>
</dbReference>
<dbReference type="GO" id="GO:0004842">
    <property type="term" value="F:ubiquitin-protein transferase activity"/>
    <property type="evidence" value="ECO:0007669"/>
    <property type="project" value="InterPro"/>
</dbReference>
<comment type="caution">
    <text evidence="8">The sequence shown here is derived from an EMBL/GenBank/DDBJ whole genome shotgun (WGS) entry which is preliminary data.</text>
</comment>
<dbReference type="InterPro" id="IPR036412">
    <property type="entry name" value="HAD-like_sf"/>
</dbReference>
<dbReference type="InterPro" id="IPR043136">
    <property type="entry name" value="B30.2/SPRY_sf"/>
</dbReference>
<dbReference type="Pfam" id="PF12710">
    <property type="entry name" value="HAD"/>
    <property type="match status" value="1"/>
</dbReference>
<accession>A0A210PFS7</accession>
<dbReference type="Gene3D" id="3.30.40.10">
    <property type="entry name" value="Zinc/RING finger domain, C3HC4 (zinc finger)"/>
    <property type="match status" value="1"/>
</dbReference>
<reference evidence="8 9" key="1">
    <citation type="journal article" date="2017" name="Nat. Ecol. Evol.">
        <title>Scallop genome provides insights into evolution of bilaterian karyotype and development.</title>
        <authorList>
            <person name="Wang S."/>
            <person name="Zhang J."/>
            <person name="Jiao W."/>
            <person name="Li J."/>
            <person name="Xun X."/>
            <person name="Sun Y."/>
            <person name="Guo X."/>
            <person name="Huan P."/>
            <person name="Dong B."/>
            <person name="Zhang L."/>
            <person name="Hu X."/>
            <person name="Sun X."/>
            <person name="Wang J."/>
            <person name="Zhao C."/>
            <person name="Wang Y."/>
            <person name="Wang D."/>
            <person name="Huang X."/>
            <person name="Wang R."/>
            <person name="Lv J."/>
            <person name="Li Y."/>
            <person name="Zhang Z."/>
            <person name="Liu B."/>
            <person name="Lu W."/>
            <person name="Hui Y."/>
            <person name="Liang J."/>
            <person name="Zhou Z."/>
            <person name="Hou R."/>
            <person name="Li X."/>
            <person name="Liu Y."/>
            <person name="Li H."/>
            <person name="Ning X."/>
            <person name="Lin Y."/>
            <person name="Zhao L."/>
            <person name="Xing Q."/>
            <person name="Dou J."/>
            <person name="Li Y."/>
            <person name="Mao J."/>
            <person name="Guo H."/>
            <person name="Dou H."/>
            <person name="Li T."/>
            <person name="Mu C."/>
            <person name="Jiang W."/>
            <person name="Fu Q."/>
            <person name="Fu X."/>
            <person name="Miao Y."/>
            <person name="Liu J."/>
            <person name="Yu Q."/>
            <person name="Li R."/>
            <person name="Liao H."/>
            <person name="Li X."/>
            <person name="Kong Y."/>
            <person name="Jiang Z."/>
            <person name="Chourrout D."/>
            <person name="Li R."/>
            <person name="Bao Z."/>
        </authorList>
    </citation>
    <scope>NUCLEOTIDE SEQUENCE [LARGE SCALE GENOMIC DNA]</scope>
    <source>
        <strain evidence="8 9">PY_sf001</strain>
    </source>
</reference>
<evidence type="ECO:0000259" key="7">
    <source>
        <dbReference type="PROSITE" id="PS50188"/>
    </source>
</evidence>
<dbReference type="SUPFAM" id="SSF49899">
    <property type="entry name" value="Concanavalin A-like lectins/glucanases"/>
    <property type="match status" value="1"/>
</dbReference>
<dbReference type="Pfam" id="PF00622">
    <property type="entry name" value="SPRY"/>
    <property type="match status" value="1"/>
</dbReference>
<keyword evidence="9" id="KW-1185">Reference proteome</keyword>
<evidence type="ECO:0000313" key="8">
    <source>
        <dbReference type="EMBL" id="OWF35317.1"/>
    </source>
</evidence>
<dbReference type="GO" id="GO:0008270">
    <property type="term" value="F:zinc ion binding"/>
    <property type="evidence" value="ECO:0007669"/>
    <property type="project" value="UniProtKB-KW"/>
</dbReference>
<dbReference type="NCBIfam" id="TIGR01488">
    <property type="entry name" value="HAD-SF-IB"/>
    <property type="match status" value="1"/>
</dbReference>
<dbReference type="EMBL" id="NEDP02076733">
    <property type="protein sequence ID" value="OWF35317.1"/>
    <property type="molecule type" value="Genomic_DNA"/>
</dbReference>
<dbReference type="Pfam" id="PF13920">
    <property type="entry name" value="zf-C3HC4_3"/>
    <property type="match status" value="1"/>
</dbReference>
<name>A0A210PFS7_MIZYE</name>